<evidence type="ECO:0000256" key="2">
    <source>
        <dbReference type="ARBA" id="ARBA00022475"/>
    </source>
</evidence>
<reference evidence="8" key="1">
    <citation type="submission" date="2020-01" db="EMBL/GenBank/DDBJ databases">
        <authorList>
            <person name="Meier V. D."/>
            <person name="Meier V D."/>
        </authorList>
    </citation>
    <scope>NUCLEOTIDE SEQUENCE</scope>
    <source>
        <strain evidence="8">HLG_WM_MAG_06</strain>
    </source>
</reference>
<feature type="transmembrane region" description="Helical" evidence="7">
    <location>
        <begin position="164"/>
        <end position="186"/>
    </location>
</feature>
<evidence type="ECO:0000256" key="4">
    <source>
        <dbReference type="ARBA" id="ARBA00022692"/>
    </source>
</evidence>
<protein>
    <submittedName>
        <fullName evidence="8">Paraquat-inducible protein A</fullName>
    </submittedName>
</protein>
<comment type="subcellular location">
    <subcellularLocation>
        <location evidence="1">Cell inner membrane</location>
    </subcellularLocation>
</comment>
<sequence length="203" mass="22771">MKNEHYIRCHICETVNYDNSITHNCRRCHSKINPSLHASYNRTLALLITAIILYIPANLYPILSTKQFGTNSDSTILGGIIHLWELGSYPVAIIILVASVVVPLLKFLLIIYLLIAAKYKTHSTLLDKHKIFYITESIGPWSMVDVFVVIILSVLIHFSGVQIYPGTGATAFALMVFFTMLSALSFDTRLIINYEKGNNVHAS</sequence>
<organism evidence="8">
    <name type="scientific">uncultured Sulfurovum sp</name>
    <dbReference type="NCBI Taxonomy" id="269237"/>
    <lineage>
        <taxon>Bacteria</taxon>
        <taxon>Pseudomonadati</taxon>
        <taxon>Campylobacterota</taxon>
        <taxon>Epsilonproteobacteria</taxon>
        <taxon>Campylobacterales</taxon>
        <taxon>Sulfurovaceae</taxon>
        <taxon>Sulfurovum</taxon>
        <taxon>environmental samples</taxon>
    </lineage>
</organism>
<dbReference type="InterPro" id="IPR051800">
    <property type="entry name" value="PqiA-PqiB_transport"/>
</dbReference>
<dbReference type="PANTHER" id="PTHR30462:SF3">
    <property type="entry name" value="INTERMEMBRANE TRANSPORT PROTEIN PQIA"/>
    <property type="match status" value="1"/>
</dbReference>
<dbReference type="AlphaFoldDB" id="A0A6S6U1A7"/>
<evidence type="ECO:0000256" key="1">
    <source>
        <dbReference type="ARBA" id="ARBA00004533"/>
    </source>
</evidence>
<evidence type="ECO:0000256" key="5">
    <source>
        <dbReference type="ARBA" id="ARBA00022989"/>
    </source>
</evidence>
<evidence type="ECO:0000256" key="7">
    <source>
        <dbReference type="SAM" id="Phobius"/>
    </source>
</evidence>
<keyword evidence="5 7" id="KW-1133">Transmembrane helix</keyword>
<dbReference type="GO" id="GO:0005886">
    <property type="term" value="C:plasma membrane"/>
    <property type="evidence" value="ECO:0007669"/>
    <property type="project" value="UniProtKB-SubCell"/>
</dbReference>
<keyword evidence="2" id="KW-1003">Cell membrane</keyword>
<name>A0A6S6U1A7_9BACT</name>
<feature type="transmembrane region" description="Helical" evidence="7">
    <location>
        <begin position="138"/>
        <end position="158"/>
    </location>
</feature>
<gene>
    <name evidence="8" type="ORF">HELGO_WM9279</name>
</gene>
<dbReference type="Pfam" id="PF04403">
    <property type="entry name" value="PqiA"/>
    <property type="match status" value="1"/>
</dbReference>
<keyword evidence="4 7" id="KW-0812">Transmembrane</keyword>
<evidence type="ECO:0000313" key="8">
    <source>
        <dbReference type="EMBL" id="CAA6822583.1"/>
    </source>
</evidence>
<feature type="transmembrane region" description="Helical" evidence="7">
    <location>
        <begin position="91"/>
        <end position="117"/>
    </location>
</feature>
<accession>A0A6S6U1A7</accession>
<feature type="transmembrane region" description="Helical" evidence="7">
    <location>
        <begin position="44"/>
        <end position="63"/>
    </location>
</feature>
<keyword evidence="3" id="KW-0997">Cell inner membrane</keyword>
<evidence type="ECO:0000256" key="3">
    <source>
        <dbReference type="ARBA" id="ARBA00022519"/>
    </source>
</evidence>
<proteinExistence type="predicted"/>
<evidence type="ECO:0000256" key="6">
    <source>
        <dbReference type="ARBA" id="ARBA00023136"/>
    </source>
</evidence>
<keyword evidence="6 7" id="KW-0472">Membrane</keyword>
<dbReference type="PANTHER" id="PTHR30462">
    <property type="entry name" value="INTERMEMBRANE TRANSPORT PROTEIN PQIB-RELATED"/>
    <property type="match status" value="1"/>
</dbReference>
<dbReference type="EMBL" id="CACVAP010000102">
    <property type="protein sequence ID" value="CAA6822583.1"/>
    <property type="molecule type" value="Genomic_DNA"/>
</dbReference>
<dbReference type="InterPro" id="IPR007498">
    <property type="entry name" value="PqiA-like"/>
</dbReference>